<dbReference type="GO" id="GO:0003849">
    <property type="term" value="F:3-deoxy-7-phosphoheptulonate synthase activity"/>
    <property type="evidence" value="ECO:0007669"/>
    <property type="project" value="UniProtKB-EC"/>
</dbReference>
<reference evidence="3 4" key="1">
    <citation type="submission" date="2021-10" db="EMBL/GenBank/DDBJ databases">
        <title>Lutispora strain m25 sp. nov., a thermophilic, non-spore-forming bacterium isolated from a lab-scale methanogenic bioreactor digesting anaerobic sludge.</title>
        <authorList>
            <person name="El Houari A."/>
            <person name="Mcdonald J."/>
        </authorList>
    </citation>
    <scope>NUCLEOTIDE SEQUENCE [LARGE SCALE GENOMIC DNA]</scope>
    <source>
        <strain evidence="4">m25</strain>
    </source>
</reference>
<dbReference type="InterPro" id="IPR052899">
    <property type="entry name" value="Class-I_DAHP_synthase"/>
</dbReference>
<protein>
    <submittedName>
        <fullName evidence="3">3-deoxy-7-phosphoheptulonate synthase</fullName>
        <ecNumber evidence="3">2.5.1.54</ecNumber>
    </submittedName>
</protein>
<feature type="domain" description="DAHP synthetase I/KDSA" evidence="2">
    <location>
        <begin position="19"/>
        <end position="262"/>
    </location>
</feature>
<dbReference type="Proteomes" id="UP001651880">
    <property type="component" value="Unassembled WGS sequence"/>
</dbReference>
<name>A0ABT1NAJ8_9FIRM</name>
<dbReference type="NCBIfam" id="NF009239">
    <property type="entry name" value="PRK12595.1"/>
    <property type="match status" value="1"/>
</dbReference>
<dbReference type="PANTHER" id="PTHR43018">
    <property type="entry name" value="PHOSPHO-2-DEHYDRO-3-DEOXYHEPTONATE ALDOLASE"/>
    <property type="match status" value="1"/>
</dbReference>
<dbReference type="Pfam" id="PF00793">
    <property type="entry name" value="DAHP_synth_1"/>
    <property type="match status" value="1"/>
</dbReference>
<accession>A0ABT1NAJ8</accession>
<dbReference type="RefSeq" id="WP_255225590.1">
    <property type="nucleotide sequence ID" value="NZ_JAJEKE010000001.1"/>
</dbReference>
<dbReference type="NCBIfam" id="NF006421">
    <property type="entry name" value="PRK08673.1"/>
    <property type="match status" value="1"/>
</dbReference>
<gene>
    <name evidence="3" type="primary">aroF</name>
    <name evidence="3" type="ORF">LJD61_00765</name>
</gene>
<evidence type="ECO:0000313" key="3">
    <source>
        <dbReference type="EMBL" id="MCQ1528084.1"/>
    </source>
</evidence>
<evidence type="ECO:0000313" key="4">
    <source>
        <dbReference type="Proteomes" id="UP001651880"/>
    </source>
</evidence>
<dbReference type="SUPFAM" id="SSF51569">
    <property type="entry name" value="Aldolase"/>
    <property type="match status" value="1"/>
</dbReference>
<dbReference type="InterPro" id="IPR013785">
    <property type="entry name" value="Aldolase_TIM"/>
</dbReference>
<keyword evidence="1 3" id="KW-0808">Transferase</keyword>
<organism evidence="3 4">
    <name type="scientific">Lutispora saccharofermentans</name>
    <dbReference type="NCBI Taxonomy" id="3024236"/>
    <lineage>
        <taxon>Bacteria</taxon>
        <taxon>Bacillati</taxon>
        <taxon>Bacillota</taxon>
        <taxon>Clostridia</taxon>
        <taxon>Lutisporales</taxon>
        <taxon>Lutisporaceae</taxon>
        <taxon>Lutispora</taxon>
    </lineage>
</organism>
<evidence type="ECO:0000259" key="2">
    <source>
        <dbReference type="Pfam" id="PF00793"/>
    </source>
</evidence>
<sequence>MELKHIKKNGNRKQVKAGSAIFGNGNFVVIAGPCAIEGREMLIDTAKHLKLKSTSMLRGGAFKPRTSPYSFQGLEIEGLKYMKEASELTGMPVVTEIMDPRDIDKIYPYTDMFQIGSRNMQNFALLREVGKHDKPVLLKRGLAATIEDFLLAAEYIAVEGNSDIVLCERGIRGFDSYTRNTLDISAVPLLKELSMLPVIIDPSHGTGLRSLILPMTLAGLAAGADGVMIEVHPCPSQALSDGEQSLDFNDFDRLMEKLMEVESCFRDIREH</sequence>
<dbReference type="NCBIfam" id="TIGR01361">
    <property type="entry name" value="DAHP_synth_Bsub"/>
    <property type="match status" value="1"/>
</dbReference>
<dbReference type="InterPro" id="IPR006268">
    <property type="entry name" value="DAHP_syn_2"/>
</dbReference>
<dbReference type="EC" id="2.5.1.54" evidence="3"/>
<proteinExistence type="predicted"/>
<dbReference type="PANTHER" id="PTHR43018:SF2">
    <property type="entry name" value="PHOSPHO-2-DEHYDRO-3-DEOXYHEPTONATE ALDOLASE"/>
    <property type="match status" value="1"/>
</dbReference>
<dbReference type="Gene3D" id="3.20.20.70">
    <property type="entry name" value="Aldolase class I"/>
    <property type="match status" value="1"/>
</dbReference>
<comment type="caution">
    <text evidence="3">The sequence shown here is derived from an EMBL/GenBank/DDBJ whole genome shotgun (WGS) entry which is preliminary data.</text>
</comment>
<evidence type="ECO:0000256" key="1">
    <source>
        <dbReference type="ARBA" id="ARBA00022679"/>
    </source>
</evidence>
<dbReference type="InterPro" id="IPR006218">
    <property type="entry name" value="DAHP1/KDSA"/>
</dbReference>
<keyword evidence="4" id="KW-1185">Reference proteome</keyword>
<dbReference type="EMBL" id="JAJEKE010000001">
    <property type="protein sequence ID" value="MCQ1528084.1"/>
    <property type="molecule type" value="Genomic_DNA"/>
</dbReference>